<evidence type="ECO:0000256" key="11">
    <source>
        <dbReference type="PROSITE-ProRule" id="PRU00703"/>
    </source>
</evidence>
<name>A0A1J0VGP5_9GAMM</name>
<evidence type="ECO:0000256" key="13">
    <source>
        <dbReference type="SAM" id="Phobius"/>
    </source>
</evidence>
<dbReference type="RefSeq" id="WP_071944072.1">
    <property type="nucleotide sequence ID" value="NZ_CP018139.1"/>
</dbReference>
<evidence type="ECO:0000256" key="8">
    <source>
        <dbReference type="ARBA" id="ARBA00023136"/>
    </source>
</evidence>
<evidence type="ECO:0000256" key="7">
    <source>
        <dbReference type="ARBA" id="ARBA00023122"/>
    </source>
</evidence>
<evidence type="ECO:0000259" key="14">
    <source>
        <dbReference type="PROSITE" id="PS51371"/>
    </source>
</evidence>
<dbReference type="PROSITE" id="PS51846">
    <property type="entry name" value="CNNM"/>
    <property type="match status" value="1"/>
</dbReference>
<keyword evidence="6 12" id="KW-1133">Transmembrane helix</keyword>
<dbReference type="Gene3D" id="3.10.580.10">
    <property type="entry name" value="CBS-domain"/>
    <property type="match status" value="1"/>
</dbReference>
<dbReference type="EMBL" id="CP018139">
    <property type="protein sequence ID" value="APE31190.1"/>
    <property type="molecule type" value="Genomic_DNA"/>
</dbReference>
<evidence type="ECO:0000256" key="12">
    <source>
        <dbReference type="PROSITE-ProRule" id="PRU01193"/>
    </source>
</evidence>
<dbReference type="SUPFAM" id="SSF54631">
    <property type="entry name" value="CBS-domain pair"/>
    <property type="match status" value="1"/>
</dbReference>
<protein>
    <recommendedName>
        <fullName evidence="10">Magnesium and cobalt efflux protein CorC</fullName>
    </recommendedName>
</protein>
<keyword evidence="7 11" id="KW-0129">CBS domain</keyword>
<keyword evidence="4 12" id="KW-0812">Transmembrane</keyword>
<dbReference type="Pfam" id="PF01595">
    <property type="entry name" value="CNNM"/>
    <property type="match status" value="1"/>
</dbReference>
<comment type="subcellular location">
    <subcellularLocation>
        <location evidence="1">Cell membrane</location>
        <topology evidence="1">Multi-pass membrane protein</topology>
    </subcellularLocation>
</comment>
<dbReference type="Proteomes" id="UP000181985">
    <property type="component" value="Chromosome"/>
</dbReference>
<dbReference type="InterPro" id="IPR002550">
    <property type="entry name" value="CNNM"/>
</dbReference>
<keyword evidence="17" id="KW-1185">Reference proteome</keyword>
<dbReference type="Pfam" id="PF03471">
    <property type="entry name" value="CorC_HlyC"/>
    <property type="match status" value="1"/>
</dbReference>
<dbReference type="FunFam" id="3.10.580.10:FF:000002">
    <property type="entry name" value="Magnesium/cobalt efflux protein CorC"/>
    <property type="match status" value="1"/>
</dbReference>
<evidence type="ECO:0000256" key="2">
    <source>
        <dbReference type="ARBA" id="ARBA00006337"/>
    </source>
</evidence>
<dbReference type="OrthoDB" id="9797674at2"/>
<dbReference type="KEGG" id="hsi:BOX17_09655"/>
<accession>A0A1J0VGP5</accession>
<dbReference type="CDD" id="cd04590">
    <property type="entry name" value="CBS_pair_CorC_HlyC_assoc"/>
    <property type="match status" value="1"/>
</dbReference>
<comment type="function">
    <text evidence="9">Plays a role in the transport of magnesium and cobalt ions.</text>
</comment>
<evidence type="ECO:0000256" key="1">
    <source>
        <dbReference type="ARBA" id="ARBA00004651"/>
    </source>
</evidence>
<feature type="domain" description="CNNM transmembrane" evidence="15">
    <location>
        <begin position="3"/>
        <end position="194"/>
    </location>
</feature>
<dbReference type="PANTHER" id="PTHR22777">
    <property type="entry name" value="HEMOLYSIN-RELATED"/>
    <property type="match status" value="1"/>
</dbReference>
<feature type="domain" description="CBS" evidence="14">
    <location>
        <begin position="210"/>
        <end position="269"/>
    </location>
</feature>
<dbReference type="InterPro" id="IPR046342">
    <property type="entry name" value="CBS_dom_sf"/>
</dbReference>
<dbReference type="InterPro" id="IPR000644">
    <property type="entry name" value="CBS_dom"/>
</dbReference>
<evidence type="ECO:0000256" key="10">
    <source>
        <dbReference type="ARBA" id="ARBA00040729"/>
    </source>
</evidence>
<sequence>MSDDFPLGLLFSLLFLLVCLSAFFSSSETGMMSINRYRLSHQASSGDSRAERVMRLLSRPDRLIGVILIGNNFVNNLAASIATIIAIHFFGEVTGPAVATALLTITILIFAEVTPKTYAAIKPERIAYPASLALEPLLKLLYPLVWLVNAISNGLLRLMGVKSIDGGADHLTRDELRTVVHEAGTLIPRRHQSMLLSILDLENVTVNDIMVPRHEVMGLDLDDDLEEILAQIRTSQHTRVPVYKGDINNIIGMLHLRNAARFLSRGDVTKAAIVQEAREPYFIPESTPLHTQLLNFQKQKRRIGIVVDEYGDVEGLVTLEDILEEIVGEFTTDVAGLDQEIHPQEDGSHVIDGTANIRDINKALGWQLPTDGPKTLNGVILEHLESFPDGPACLQIDSVRMEILEVRDNLITAARCWQQVRRAPRRA</sequence>
<keyword evidence="5" id="KW-0677">Repeat</keyword>
<evidence type="ECO:0000256" key="4">
    <source>
        <dbReference type="ARBA" id="ARBA00022692"/>
    </source>
</evidence>
<feature type="transmembrane region" description="Helical" evidence="13">
    <location>
        <begin position="63"/>
        <end position="90"/>
    </location>
</feature>
<feature type="domain" description="CBS" evidence="14">
    <location>
        <begin position="276"/>
        <end position="334"/>
    </location>
</feature>
<keyword evidence="8 12" id="KW-0472">Membrane</keyword>
<dbReference type="SMART" id="SM01091">
    <property type="entry name" value="CorC_HlyC"/>
    <property type="match status" value="1"/>
</dbReference>
<gene>
    <name evidence="16" type="ORF">BOX17_09655</name>
</gene>
<feature type="transmembrane region" description="Helical" evidence="13">
    <location>
        <begin position="96"/>
        <end position="114"/>
    </location>
</feature>
<dbReference type="InterPro" id="IPR016169">
    <property type="entry name" value="FAD-bd_PCMH_sub2"/>
</dbReference>
<dbReference type="PROSITE" id="PS51371">
    <property type="entry name" value="CBS"/>
    <property type="match status" value="2"/>
</dbReference>
<evidence type="ECO:0000313" key="17">
    <source>
        <dbReference type="Proteomes" id="UP000181985"/>
    </source>
</evidence>
<keyword evidence="3" id="KW-1003">Cell membrane</keyword>
<comment type="similarity">
    <text evidence="2">Belongs to the UPF0053 family.</text>
</comment>
<dbReference type="GO" id="GO:0050660">
    <property type="term" value="F:flavin adenine dinucleotide binding"/>
    <property type="evidence" value="ECO:0007669"/>
    <property type="project" value="InterPro"/>
</dbReference>
<evidence type="ECO:0000256" key="3">
    <source>
        <dbReference type="ARBA" id="ARBA00022475"/>
    </source>
</evidence>
<evidence type="ECO:0000313" key="16">
    <source>
        <dbReference type="EMBL" id="APE31190.1"/>
    </source>
</evidence>
<organism evidence="16 17">
    <name type="scientific">Halomonas aestuarii</name>
    <dbReference type="NCBI Taxonomy" id="1897729"/>
    <lineage>
        <taxon>Bacteria</taxon>
        <taxon>Pseudomonadati</taxon>
        <taxon>Pseudomonadota</taxon>
        <taxon>Gammaproteobacteria</taxon>
        <taxon>Oceanospirillales</taxon>
        <taxon>Halomonadaceae</taxon>
        <taxon>Halomonas</taxon>
    </lineage>
</organism>
<dbReference type="NCBIfam" id="NF008604">
    <property type="entry name" value="PRK11573.1"/>
    <property type="match status" value="1"/>
</dbReference>
<dbReference type="InterPro" id="IPR036318">
    <property type="entry name" value="FAD-bd_PCMH-like_sf"/>
</dbReference>
<dbReference type="AlphaFoldDB" id="A0A1J0VGP5"/>
<dbReference type="InterPro" id="IPR005170">
    <property type="entry name" value="Transptr-assoc_dom"/>
</dbReference>
<dbReference type="GO" id="GO:0005886">
    <property type="term" value="C:plasma membrane"/>
    <property type="evidence" value="ECO:0007669"/>
    <property type="project" value="UniProtKB-SubCell"/>
</dbReference>
<dbReference type="Gene3D" id="3.30.465.10">
    <property type="match status" value="1"/>
</dbReference>
<evidence type="ECO:0000259" key="15">
    <source>
        <dbReference type="PROSITE" id="PS51846"/>
    </source>
</evidence>
<evidence type="ECO:0000256" key="6">
    <source>
        <dbReference type="ARBA" id="ARBA00022989"/>
    </source>
</evidence>
<dbReference type="SUPFAM" id="SSF56176">
    <property type="entry name" value="FAD-binding/transporter-associated domain-like"/>
    <property type="match status" value="1"/>
</dbReference>
<dbReference type="Pfam" id="PF00571">
    <property type="entry name" value="CBS"/>
    <property type="match status" value="2"/>
</dbReference>
<dbReference type="PANTHER" id="PTHR22777:SF32">
    <property type="entry name" value="UPF0053 INNER MEMBRANE PROTEIN YFJD"/>
    <property type="match status" value="1"/>
</dbReference>
<feature type="transmembrane region" description="Helical" evidence="13">
    <location>
        <begin position="6"/>
        <end position="26"/>
    </location>
</feature>
<evidence type="ECO:0000256" key="5">
    <source>
        <dbReference type="ARBA" id="ARBA00022737"/>
    </source>
</evidence>
<evidence type="ECO:0000256" key="9">
    <source>
        <dbReference type="ARBA" id="ARBA00037273"/>
    </source>
</evidence>
<proteinExistence type="inferred from homology"/>
<dbReference type="InterPro" id="IPR044751">
    <property type="entry name" value="Ion_transp-like_CBS"/>
</dbReference>
<reference evidence="17" key="1">
    <citation type="submission" date="2016-11" db="EMBL/GenBank/DDBJ databases">
        <title>Halolamina sediminis sp. nov., an extremely halophilic archaeon isolated from solar salt.</title>
        <authorList>
            <person name="Koh H.-W."/>
            <person name="Rani S."/>
            <person name="Park S.-J."/>
        </authorList>
    </citation>
    <scope>NUCLEOTIDE SEQUENCE [LARGE SCALE GENOMIC DNA]</scope>
    <source>
        <strain evidence="17">Hb3</strain>
    </source>
</reference>